<dbReference type="EMBL" id="BMCU01000002">
    <property type="protein sequence ID" value="GGG04169.1"/>
    <property type="molecule type" value="Genomic_DNA"/>
</dbReference>
<reference evidence="1" key="2">
    <citation type="submission" date="2020-09" db="EMBL/GenBank/DDBJ databases">
        <authorList>
            <person name="Sun Q."/>
            <person name="Sedlacek I."/>
        </authorList>
    </citation>
    <scope>NUCLEOTIDE SEQUENCE</scope>
    <source>
        <strain evidence="1">CCM 7905</strain>
    </source>
</reference>
<dbReference type="RefSeq" id="WP_188544456.1">
    <property type="nucleotide sequence ID" value="NZ_BMCU01000002.1"/>
</dbReference>
<proteinExistence type="predicted"/>
<accession>A0A917CZX2</accession>
<organism evidence="1 2">
    <name type="scientific">Rhodococcoides trifolii</name>
    <dbReference type="NCBI Taxonomy" id="908250"/>
    <lineage>
        <taxon>Bacteria</taxon>
        <taxon>Bacillati</taxon>
        <taxon>Actinomycetota</taxon>
        <taxon>Actinomycetes</taxon>
        <taxon>Mycobacteriales</taxon>
        <taxon>Nocardiaceae</taxon>
        <taxon>Rhodococcoides</taxon>
    </lineage>
</organism>
<evidence type="ECO:0000313" key="1">
    <source>
        <dbReference type="EMBL" id="GGG04169.1"/>
    </source>
</evidence>
<reference evidence="1" key="1">
    <citation type="journal article" date="2014" name="Int. J. Syst. Evol. Microbiol.">
        <title>Complete genome sequence of Corynebacterium casei LMG S-19264T (=DSM 44701T), isolated from a smear-ripened cheese.</title>
        <authorList>
            <consortium name="US DOE Joint Genome Institute (JGI-PGF)"/>
            <person name="Walter F."/>
            <person name="Albersmeier A."/>
            <person name="Kalinowski J."/>
            <person name="Ruckert C."/>
        </authorList>
    </citation>
    <scope>NUCLEOTIDE SEQUENCE</scope>
    <source>
        <strain evidence="1">CCM 7905</strain>
    </source>
</reference>
<dbReference type="AlphaFoldDB" id="A0A917CZX2"/>
<protein>
    <submittedName>
        <fullName evidence="1">Uncharacterized protein</fullName>
    </submittedName>
</protein>
<name>A0A917CZX2_9NOCA</name>
<sequence length="197" mass="21294">MTNNNDQSPWLPIDLVTKWRDNARQLRRRWGTDHIPTNNVAQVLDQCADDLQRAIVYDDVKMAHYHANPILPGVGGGGGGGGLGTVTFAGGGSGGAGGGSSRFGQPVRRPYDEARMALEAQHVYQGRVPTPERQTAEQLQRSVAKVLDLMRQFGALADVLDDAPYPGYTYGAVCSGGSTCRASTHRSFCRIVNRPQL</sequence>
<comment type="caution">
    <text evidence="1">The sequence shown here is derived from an EMBL/GenBank/DDBJ whole genome shotgun (WGS) entry which is preliminary data.</text>
</comment>
<keyword evidence="2" id="KW-1185">Reference proteome</keyword>
<evidence type="ECO:0000313" key="2">
    <source>
        <dbReference type="Proteomes" id="UP000654257"/>
    </source>
</evidence>
<dbReference type="Proteomes" id="UP000654257">
    <property type="component" value="Unassembled WGS sequence"/>
</dbReference>
<gene>
    <name evidence="1" type="ORF">GCM10007304_17880</name>
</gene>